<dbReference type="AlphaFoldDB" id="A0A085MMA3"/>
<dbReference type="SUPFAM" id="SSF54695">
    <property type="entry name" value="POZ domain"/>
    <property type="match status" value="1"/>
</dbReference>
<dbReference type="Gene3D" id="3.30.710.10">
    <property type="entry name" value="Potassium Channel Kv1.1, Chain A"/>
    <property type="match status" value="1"/>
</dbReference>
<dbReference type="GO" id="GO:0051260">
    <property type="term" value="P:protein homooligomerization"/>
    <property type="evidence" value="ECO:0007669"/>
    <property type="project" value="InterPro"/>
</dbReference>
<evidence type="ECO:0000313" key="3">
    <source>
        <dbReference type="EMBL" id="KFD61248.1"/>
    </source>
</evidence>
<feature type="domain" description="Potassium channel tetramerisation-type BTB" evidence="1">
    <location>
        <begin position="6"/>
        <end position="93"/>
    </location>
</feature>
<dbReference type="PANTHER" id="PTHR11145:SF12">
    <property type="entry name" value="BTB DOMAIN-CONTAINING PROTEIN"/>
    <property type="match status" value="1"/>
</dbReference>
<evidence type="ECO:0000313" key="2">
    <source>
        <dbReference type="EMBL" id="KFD58349.1"/>
    </source>
</evidence>
<dbReference type="InterPro" id="IPR011333">
    <property type="entry name" value="SKP1/BTB/POZ_sf"/>
</dbReference>
<protein>
    <recommendedName>
        <fullName evidence="1">Potassium channel tetramerisation-type BTB domain-containing protein</fullName>
    </recommendedName>
</protein>
<reference evidence="2 4" key="1">
    <citation type="journal article" date="2014" name="Nat. Genet.">
        <title>Genome and transcriptome of the porcine whipworm Trichuris suis.</title>
        <authorList>
            <person name="Jex A.R."/>
            <person name="Nejsum P."/>
            <person name="Schwarz E.M."/>
            <person name="Hu L."/>
            <person name="Young N.D."/>
            <person name="Hall R.S."/>
            <person name="Korhonen P.K."/>
            <person name="Liao S."/>
            <person name="Thamsborg S."/>
            <person name="Xia J."/>
            <person name="Xu P."/>
            <person name="Wang S."/>
            <person name="Scheerlinck J.P."/>
            <person name="Hofmann A."/>
            <person name="Sternberg P.W."/>
            <person name="Wang J."/>
            <person name="Gasser R.B."/>
        </authorList>
    </citation>
    <scope>NUCLEOTIDE SEQUENCE [LARGE SCALE GENOMIC DNA]</scope>
    <source>
        <strain evidence="3">DCEP-RM93F</strain>
        <strain evidence="2">DCEP-RM93M</strain>
    </source>
</reference>
<evidence type="ECO:0000259" key="1">
    <source>
        <dbReference type="Pfam" id="PF02214"/>
    </source>
</evidence>
<sequence length="235" mass="27227">MAWKTVVLNIGGQRFVAAVDCFCNEYESILAQLVREQWHPEKGITEVYVHRDPSVFQFVLNYLRNGIKAVLPNNRTLLCQLAREAEFYQLHGLLPLLWRLYNGCAIIEKPIQVETKVRWNPGVISLYWKTVAVTSRCYTAKKRPYQVLGRVRSKYQMKNSIWWCYDLACYSCSTFDFAPMPQKLDLNVLEPVIKSEMHLSRGVLKSICNDGLCGMVDWDIGERKYHVPMNALLVT</sequence>
<name>A0A085MMA3_9BILA</name>
<dbReference type="CDD" id="cd18316">
    <property type="entry name" value="BTB_POZ_KCTD-like"/>
    <property type="match status" value="1"/>
</dbReference>
<dbReference type="EMBL" id="KL363184">
    <property type="protein sequence ID" value="KFD58349.1"/>
    <property type="molecule type" value="Genomic_DNA"/>
</dbReference>
<dbReference type="Proteomes" id="UP000030758">
    <property type="component" value="Unassembled WGS sequence"/>
</dbReference>
<dbReference type="InterPro" id="IPR003131">
    <property type="entry name" value="T1-type_BTB"/>
</dbReference>
<accession>A0A085MMA3</accession>
<evidence type="ECO:0000313" key="4">
    <source>
        <dbReference type="Proteomes" id="UP000030764"/>
    </source>
</evidence>
<dbReference type="Pfam" id="PF02214">
    <property type="entry name" value="BTB_2"/>
    <property type="match status" value="1"/>
</dbReference>
<proteinExistence type="predicted"/>
<dbReference type="EMBL" id="KL367630">
    <property type="protein sequence ID" value="KFD61248.1"/>
    <property type="molecule type" value="Genomic_DNA"/>
</dbReference>
<dbReference type="InterPro" id="IPR045068">
    <property type="entry name" value="BACURD1-3"/>
</dbReference>
<dbReference type="PANTHER" id="PTHR11145">
    <property type="entry name" value="BTB/POZ DOMAIN-CONTAINING ADAPTER FOR CUL3-MEDIATED RHOA DEGRADATION PROTEIN FAMILY MEMBER"/>
    <property type="match status" value="1"/>
</dbReference>
<organism evidence="2 4">
    <name type="scientific">Trichuris suis</name>
    <name type="common">pig whipworm</name>
    <dbReference type="NCBI Taxonomy" id="68888"/>
    <lineage>
        <taxon>Eukaryota</taxon>
        <taxon>Metazoa</taxon>
        <taxon>Ecdysozoa</taxon>
        <taxon>Nematoda</taxon>
        <taxon>Enoplea</taxon>
        <taxon>Dorylaimia</taxon>
        <taxon>Trichinellida</taxon>
        <taxon>Trichuridae</taxon>
        <taxon>Trichuris</taxon>
    </lineage>
</organism>
<keyword evidence="4" id="KW-1185">Reference proteome</keyword>
<dbReference type="Proteomes" id="UP000030764">
    <property type="component" value="Unassembled WGS sequence"/>
</dbReference>
<gene>
    <name evidence="2" type="ORF">M513_00575</name>
    <name evidence="3" type="ORF">M514_00575</name>
</gene>